<name>A0A1G9BYI1_9EURY</name>
<gene>
    <name evidence="3" type="ORF">SAMN04515672_3122</name>
</gene>
<protein>
    <submittedName>
        <fullName evidence="3">Cu-processing system permease protein</fullName>
    </submittedName>
</protein>
<reference evidence="4" key="1">
    <citation type="submission" date="2016-10" db="EMBL/GenBank/DDBJ databases">
        <authorList>
            <person name="Varghese N."/>
            <person name="Submissions S."/>
        </authorList>
    </citation>
    <scope>NUCLEOTIDE SEQUENCE [LARGE SCALE GENOMIC DNA]</scope>
    <source>
        <strain evidence="4">B4,CECT 8067,JCM 17497</strain>
    </source>
</reference>
<feature type="transmembrane region" description="Helical" evidence="2">
    <location>
        <begin position="134"/>
        <end position="154"/>
    </location>
</feature>
<feature type="transmembrane region" description="Helical" evidence="2">
    <location>
        <begin position="190"/>
        <end position="213"/>
    </location>
</feature>
<dbReference type="PANTHER" id="PTHR43471">
    <property type="entry name" value="ABC TRANSPORTER PERMEASE"/>
    <property type="match status" value="1"/>
</dbReference>
<dbReference type="Proteomes" id="UP000198882">
    <property type="component" value="Unassembled WGS sequence"/>
</dbReference>
<organism evidence="3 4">
    <name type="scientific">Natronorubrum texcoconense</name>
    <dbReference type="NCBI Taxonomy" id="1095776"/>
    <lineage>
        <taxon>Archaea</taxon>
        <taxon>Methanobacteriati</taxon>
        <taxon>Methanobacteriota</taxon>
        <taxon>Stenosarchaea group</taxon>
        <taxon>Halobacteria</taxon>
        <taxon>Halobacteriales</taxon>
        <taxon>Natrialbaceae</taxon>
        <taxon>Natronorubrum</taxon>
    </lineage>
</organism>
<feature type="transmembrane region" description="Helical" evidence="2">
    <location>
        <begin position="219"/>
        <end position="245"/>
    </location>
</feature>
<feature type="compositionally biased region" description="Basic and acidic residues" evidence="1">
    <location>
        <begin position="1"/>
        <end position="18"/>
    </location>
</feature>
<feature type="transmembrane region" description="Helical" evidence="2">
    <location>
        <begin position="160"/>
        <end position="178"/>
    </location>
</feature>
<keyword evidence="2" id="KW-1133">Transmembrane helix</keyword>
<feature type="region of interest" description="Disordered" evidence="1">
    <location>
        <begin position="1"/>
        <end position="48"/>
    </location>
</feature>
<dbReference type="OrthoDB" id="313565at2157"/>
<evidence type="ECO:0000256" key="2">
    <source>
        <dbReference type="SAM" id="Phobius"/>
    </source>
</evidence>
<dbReference type="STRING" id="1095776.SAMN04515672_3122"/>
<keyword evidence="2" id="KW-0472">Membrane</keyword>
<feature type="transmembrane region" description="Helical" evidence="2">
    <location>
        <begin position="72"/>
        <end position="91"/>
    </location>
</feature>
<keyword evidence="4" id="KW-1185">Reference proteome</keyword>
<evidence type="ECO:0000313" key="4">
    <source>
        <dbReference type="Proteomes" id="UP000198882"/>
    </source>
</evidence>
<evidence type="ECO:0000313" key="3">
    <source>
        <dbReference type="EMBL" id="SDK44005.1"/>
    </source>
</evidence>
<proteinExistence type="predicted"/>
<evidence type="ECO:0000256" key="1">
    <source>
        <dbReference type="SAM" id="MobiDB-lite"/>
    </source>
</evidence>
<accession>A0A1G9BYI1</accession>
<dbReference type="AlphaFoldDB" id="A0A1G9BYI1"/>
<dbReference type="Pfam" id="PF12679">
    <property type="entry name" value="ABC2_membrane_2"/>
    <property type="match status" value="1"/>
</dbReference>
<feature type="transmembrane region" description="Helical" evidence="2">
    <location>
        <begin position="291"/>
        <end position="313"/>
    </location>
</feature>
<dbReference type="RefSeq" id="WP_090308767.1">
    <property type="nucleotide sequence ID" value="NZ_FNFE01000004.1"/>
</dbReference>
<feature type="transmembrane region" description="Helical" evidence="2">
    <location>
        <begin position="103"/>
        <end position="122"/>
    </location>
</feature>
<sequence length="318" mass="32741">MSHDHRRDDRRSAPSDRELEPDDGYETDPASSAGYETGSASSVGHAPESGTSLQQVLVVATTEYRLAVRSRWAIAIAAIFAAFALGLTTFSGSAVSPAGFERVVASLAVLAVYLVPLVALAFSYDVIVGREESGWLHALFALPVSRSWIVLGAALGRAAVLASATVVGFGLAGGLLLLEYGFDGFDAYVGFLLGAVGLGLAFLALGVLLSTLAREKTHALGFALLAWAWFVLVHDLLALGVVAAFRLPDAAISAMVLSNPTGVFRALVLGALGAGGDAGFAAVLAEAGLSTGVLVAALVVWIAAPIALAAVAVRRRRL</sequence>
<dbReference type="GO" id="GO:0005886">
    <property type="term" value="C:plasma membrane"/>
    <property type="evidence" value="ECO:0007669"/>
    <property type="project" value="UniProtKB-SubCell"/>
</dbReference>
<keyword evidence="2" id="KW-0812">Transmembrane</keyword>
<dbReference type="PANTHER" id="PTHR43471:SF1">
    <property type="entry name" value="ABC TRANSPORTER PERMEASE PROTEIN NOSY-RELATED"/>
    <property type="match status" value="1"/>
</dbReference>
<dbReference type="EMBL" id="FNFE01000004">
    <property type="protein sequence ID" value="SDK44005.1"/>
    <property type="molecule type" value="Genomic_DNA"/>
</dbReference>
<dbReference type="GO" id="GO:0140359">
    <property type="term" value="F:ABC-type transporter activity"/>
    <property type="evidence" value="ECO:0007669"/>
    <property type="project" value="InterPro"/>
</dbReference>